<evidence type="ECO:0000256" key="1">
    <source>
        <dbReference type="SAM" id="MobiDB-lite"/>
    </source>
</evidence>
<accession>A0A4V4HW07</accession>
<dbReference type="AlphaFoldDB" id="A0A4V4HW07"/>
<evidence type="ECO:0000313" key="2">
    <source>
        <dbReference type="EMBL" id="THV55346.1"/>
    </source>
</evidence>
<organism evidence="2 3">
    <name type="scientific">Botrytis galanthina</name>
    <dbReference type="NCBI Taxonomy" id="278940"/>
    <lineage>
        <taxon>Eukaryota</taxon>
        <taxon>Fungi</taxon>
        <taxon>Dikarya</taxon>
        <taxon>Ascomycota</taxon>
        <taxon>Pezizomycotina</taxon>
        <taxon>Leotiomycetes</taxon>
        <taxon>Helotiales</taxon>
        <taxon>Sclerotiniaceae</taxon>
        <taxon>Botrytis</taxon>
    </lineage>
</organism>
<dbReference type="EMBL" id="PQXL01000010">
    <property type="protein sequence ID" value="THV55346.1"/>
    <property type="molecule type" value="Genomic_DNA"/>
</dbReference>
<evidence type="ECO:0000313" key="3">
    <source>
        <dbReference type="Proteomes" id="UP000308671"/>
    </source>
</evidence>
<reference evidence="2 3" key="1">
    <citation type="submission" date="2017-12" db="EMBL/GenBank/DDBJ databases">
        <title>Comparative genomics of Botrytis spp.</title>
        <authorList>
            <person name="Valero-Jimenez C.A."/>
            <person name="Tapia P."/>
            <person name="Veloso J."/>
            <person name="Silva-Moreno E."/>
            <person name="Staats M."/>
            <person name="Valdes J.H."/>
            <person name="Van Kan J.A.L."/>
        </authorList>
    </citation>
    <scope>NUCLEOTIDE SEQUENCE [LARGE SCALE GENOMIC DNA]</scope>
    <source>
        <strain evidence="2 3">MUCL435</strain>
    </source>
</reference>
<feature type="region of interest" description="Disordered" evidence="1">
    <location>
        <begin position="40"/>
        <end position="72"/>
    </location>
</feature>
<dbReference type="Proteomes" id="UP000308671">
    <property type="component" value="Unassembled WGS sequence"/>
</dbReference>
<gene>
    <name evidence="2" type="ORF">BGAL_0010g00660</name>
</gene>
<name>A0A4V4HW07_9HELO</name>
<sequence length="86" mass="9273">MWYSLPRRVSPVAMMVPLMVGVGEVGEGERLNKYLTTPTIRLKRTTDGPSGLPREPAQEDVDGAAAGASAPVHDATLNSRILQLEE</sequence>
<dbReference type="OrthoDB" id="10625676at2759"/>
<proteinExistence type="predicted"/>
<protein>
    <submittedName>
        <fullName evidence="2">Uncharacterized protein</fullName>
    </submittedName>
</protein>
<comment type="caution">
    <text evidence="2">The sequence shown here is derived from an EMBL/GenBank/DDBJ whole genome shotgun (WGS) entry which is preliminary data.</text>
</comment>
<keyword evidence="3" id="KW-1185">Reference proteome</keyword>